<evidence type="ECO:0000256" key="2">
    <source>
        <dbReference type="SAM" id="SignalP"/>
    </source>
</evidence>
<dbReference type="Proteomes" id="UP000009173">
    <property type="component" value="Chromosome"/>
</dbReference>
<evidence type="ECO:0000313" key="4">
    <source>
        <dbReference type="Proteomes" id="UP000009173"/>
    </source>
</evidence>
<feature type="transmembrane region" description="Helical" evidence="1">
    <location>
        <begin position="210"/>
        <end position="233"/>
    </location>
</feature>
<proteinExistence type="predicted"/>
<sequence precursor="true">MRFLPLAAIATSLMALTPGMALAAGGHLDLDGATLPVLWTIPFACMLLSIAVMPLTVPHFWHHHFGKVSAFWALAFAVPCAVQFGLSLTVYQLLHAFLLEYVPFIILLFSLFTVAGGVRLKGSLVGTPVVNTGILAVGTLLASWMGTTGAAMLLIRPLLRANKHRRYRVHSVVFFIFLVANIGGSLTPLGDPPLFLGFLKGVSFFWTTSHLFMKTVILSLILIAVFYVLDTVLFNREGRPMPEKDTAGTGERLGLDGMVNLPLLGGVVALVLMSGLWKPGVMFNVYGVELELQNIARDLGLLLVAALSLKLTSTECRRLNDFTWAPIEEVAKLFLGIFVSMIPAIAILKAGDKGALASVINMVTANGEPVNAMYFWLTGLLSSFLDNAPTYLVFFNTAGGDAMHLMNDIPETLAAISAGAVFMGACTYIGNAPNFMVRSIAEEQGVPMPSFFGYILWSCAFLVPCFVLLTWLFFI</sequence>
<dbReference type="EMBL" id="CP000527">
    <property type="protein sequence ID" value="ABM27926.1"/>
    <property type="molecule type" value="Genomic_DNA"/>
</dbReference>
<feature type="transmembrane region" description="Helical" evidence="1">
    <location>
        <begin position="93"/>
        <end position="114"/>
    </location>
</feature>
<feature type="transmembrane region" description="Helical" evidence="1">
    <location>
        <begin position="451"/>
        <end position="474"/>
    </location>
</feature>
<gene>
    <name evidence="3" type="ordered locus">Dvul_0905</name>
</gene>
<reference evidence="4" key="1">
    <citation type="journal article" date="2009" name="Environ. Microbiol.">
        <title>Contribution of mobile genetic elements to Desulfovibrio vulgaris genome plasticity.</title>
        <authorList>
            <person name="Walker C.B."/>
            <person name="Stolyar S."/>
            <person name="Chivian D."/>
            <person name="Pinel N."/>
            <person name="Gabster J.A."/>
            <person name="Dehal P.S."/>
            <person name="He Z."/>
            <person name="Yang Z.K."/>
            <person name="Yen H.C."/>
            <person name="Zhou J."/>
            <person name="Wall J.D."/>
            <person name="Hazen T.C."/>
            <person name="Arkin A.P."/>
            <person name="Stahl D.A."/>
        </authorList>
    </citation>
    <scope>NUCLEOTIDE SEQUENCE [LARGE SCALE GENOMIC DNA]</scope>
    <source>
        <strain evidence="4">DP4</strain>
    </source>
</reference>
<feature type="transmembrane region" description="Helical" evidence="1">
    <location>
        <begin position="413"/>
        <end position="431"/>
    </location>
</feature>
<keyword evidence="1" id="KW-0812">Transmembrane</keyword>
<protein>
    <submittedName>
        <fullName evidence="3">Transporter, UIT6 family</fullName>
    </submittedName>
</protein>
<evidence type="ECO:0000256" key="1">
    <source>
        <dbReference type="SAM" id="Phobius"/>
    </source>
</evidence>
<dbReference type="Pfam" id="PF16980">
    <property type="entry name" value="CitMHS_2"/>
    <property type="match status" value="1"/>
</dbReference>
<evidence type="ECO:0000313" key="3">
    <source>
        <dbReference type="EMBL" id="ABM27926.1"/>
    </source>
</evidence>
<accession>A0A0H3A7B7</accession>
<dbReference type="RefSeq" id="WP_010939629.1">
    <property type="nucleotide sequence ID" value="NC_008751.1"/>
</dbReference>
<dbReference type="InterPro" id="IPR031566">
    <property type="entry name" value="CitMHS_2"/>
</dbReference>
<feature type="transmembrane region" description="Helical" evidence="1">
    <location>
        <begin position="167"/>
        <end position="190"/>
    </location>
</feature>
<feature type="transmembrane region" description="Helical" evidence="1">
    <location>
        <begin position="253"/>
        <end position="275"/>
    </location>
</feature>
<keyword evidence="2" id="KW-0732">Signal</keyword>
<name>A0A0H3A7B7_NITV4</name>
<dbReference type="AlphaFoldDB" id="A0A0H3A7B7"/>
<dbReference type="KEGG" id="dvl:Dvul_0905"/>
<feature type="chain" id="PRO_5002604080" evidence="2">
    <location>
        <begin position="24"/>
        <end position="475"/>
    </location>
</feature>
<feature type="transmembrane region" description="Helical" evidence="1">
    <location>
        <begin position="333"/>
        <end position="351"/>
    </location>
</feature>
<feature type="transmembrane region" description="Helical" evidence="1">
    <location>
        <begin position="39"/>
        <end position="57"/>
    </location>
</feature>
<keyword evidence="1" id="KW-1133">Transmembrane helix</keyword>
<organism evidence="3 4">
    <name type="scientific">Nitratidesulfovibrio vulgaris (strain DP4)</name>
    <name type="common">Desulfovibrio vulgaris</name>
    <dbReference type="NCBI Taxonomy" id="391774"/>
    <lineage>
        <taxon>Bacteria</taxon>
        <taxon>Pseudomonadati</taxon>
        <taxon>Thermodesulfobacteriota</taxon>
        <taxon>Desulfovibrionia</taxon>
        <taxon>Desulfovibrionales</taxon>
        <taxon>Desulfovibrionaceae</taxon>
        <taxon>Nitratidesulfovibrio</taxon>
    </lineage>
</organism>
<dbReference type="HOGENOM" id="CLU_034923_0_0_7"/>
<feature type="signal peptide" evidence="2">
    <location>
        <begin position="1"/>
        <end position="23"/>
    </location>
</feature>
<feature type="transmembrane region" description="Helical" evidence="1">
    <location>
        <begin position="134"/>
        <end position="155"/>
    </location>
</feature>
<keyword evidence="1" id="KW-0472">Membrane</keyword>
<feature type="transmembrane region" description="Helical" evidence="1">
    <location>
        <begin position="371"/>
        <end position="393"/>
    </location>
</feature>